<gene>
    <name evidence="1" type="ORF">SAMN04488514_102218</name>
</gene>
<reference evidence="2" key="1">
    <citation type="submission" date="2016-10" db="EMBL/GenBank/DDBJ databases">
        <authorList>
            <person name="Varghese N."/>
            <person name="Submissions S."/>
        </authorList>
    </citation>
    <scope>NUCLEOTIDE SEQUENCE [LARGE SCALE GENOMIC DNA]</scope>
    <source>
        <strain evidence="2">DSM 19886</strain>
    </source>
</reference>
<keyword evidence="2" id="KW-1185">Reference proteome</keyword>
<evidence type="ECO:0008006" key="3">
    <source>
        <dbReference type="Google" id="ProtNLM"/>
    </source>
</evidence>
<dbReference type="EMBL" id="FNGV01000002">
    <property type="protein sequence ID" value="SDL64989.1"/>
    <property type="molecule type" value="Genomic_DNA"/>
</dbReference>
<accession>A0A1G9LSQ1</accession>
<sequence>MNSIKNSPFYKEAIQVLNLPFGNYFLFDGFVVAEVHEDIIYSWEDHGKKASTIISELYDNDGSDLVYITNRINDYSCKPTGWLNFFKFSKRLKGYGIISYSQSGHYNALLEKLFVQTEIERFSSLENAIAWAKNLSDSKAIAS</sequence>
<dbReference type="AlphaFoldDB" id="A0A1G9LSQ1"/>
<name>A0A1G9LSQ1_9FLAO</name>
<dbReference type="RefSeq" id="WP_245731306.1">
    <property type="nucleotide sequence ID" value="NZ_FNGV01000002.1"/>
</dbReference>
<dbReference type="STRING" id="192904.SAMN04488514_102218"/>
<organism evidence="1 2">
    <name type="scientific">Kriegella aquimaris</name>
    <dbReference type="NCBI Taxonomy" id="192904"/>
    <lineage>
        <taxon>Bacteria</taxon>
        <taxon>Pseudomonadati</taxon>
        <taxon>Bacteroidota</taxon>
        <taxon>Flavobacteriia</taxon>
        <taxon>Flavobacteriales</taxon>
        <taxon>Flavobacteriaceae</taxon>
        <taxon>Kriegella</taxon>
    </lineage>
</organism>
<protein>
    <recommendedName>
        <fullName evidence="3">SpoIIAA-like</fullName>
    </recommendedName>
</protein>
<evidence type="ECO:0000313" key="2">
    <source>
        <dbReference type="Proteomes" id="UP000199440"/>
    </source>
</evidence>
<proteinExistence type="predicted"/>
<evidence type="ECO:0000313" key="1">
    <source>
        <dbReference type="EMBL" id="SDL64989.1"/>
    </source>
</evidence>
<dbReference type="Proteomes" id="UP000199440">
    <property type="component" value="Unassembled WGS sequence"/>
</dbReference>